<feature type="compositionally biased region" description="Basic and acidic residues" evidence="1">
    <location>
        <begin position="51"/>
        <end position="62"/>
    </location>
</feature>
<gene>
    <name evidence="2" type="ORF">GJW-30_1_01870</name>
</gene>
<dbReference type="RefSeq" id="WP_096354576.1">
    <property type="nucleotide sequence ID" value="NZ_AP014946.1"/>
</dbReference>
<accession>A0A0S3PTV1</accession>
<evidence type="ECO:0000256" key="1">
    <source>
        <dbReference type="SAM" id="MobiDB-lite"/>
    </source>
</evidence>
<evidence type="ECO:0008006" key="4">
    <source>
        <dbReference type="Google" id="ProtNLM"/>
    </source>
</evidence>
<protein>
    <recommendedName>
        <fullName evidence="4">DUF4169 domain-containing protein</fullName>
    </recommendedName>
</protein>
<organism evidence="2 3">
    <name type="scientific">Variibacter gotjawalensis</name>
    <dbReference type="NCBI Taxonomy" id="1333996"/>
    <lineage>
        <taxon>Bacteria</taxon>
        <taxon>Pseudomonadati</taxon>
        <taxon>Pseudomonadota</taxon>
        <taxon>Alphaproteobacteria</taxon>
        <taxon>Hyphomicrobiales</taxon>
        <taxon>Nitrobacteraceae</taxon>
        <taxon>Variibacter</taxon>
    </lineage>
</organism>
<evidence type="ECO:0000313" key="3">
    <source>
        <dbReference type="Proteomes" id="UP000236884"/>
    </source>
</evidence>
<keyword evidence="3" id="KW-1185">Reference proteome</keyword>
<sequence length="62" mass="7293">MTEVINFKKARKQAIREKQESVAAENRARFGRSKADKKLEAAQKQTARSFLDQRKLEREDEK</sequence>
<dbReference type="KEGG" id="vgo:GJW-30_1_01870"/>
<dbReference type="OrthoDB" id="7173889at2"/>
<dbReference type="AlphaFoldDB" id="A0A0S3PTV1"/>
<reference evidence="2 3" key="1">
    <citation type="submission" date="2015-08" db="EMBL/GenBank/DDBJ databases">
        <title>Investigation of the bacterial diversity of lava forest soil.</title>
        <authorList>
            <person name="Lee J.S."/>
        </authorList>
    </citation>
    <scope>NUCLEOTIDE SEQUENCE [LARGE SCALE GENOMIC DNA]</scope>
    <source>
        <strain evidence="2 3">GJW-30</strain>
    </source>
</reference>
<name>A0A0S3PTV1_9BRAD</name>
<dbReference type="Pfam" id="PF13770">
    <property type="entry name" value="DUF4169"/>
    <property type="match status" value="1"/>
</dbReference>
<feature type="region of interest" description="Disordered" evidence="1">
    <location>
        <begin position="1"/>
        <end position="62"/>
    </location>
</feature>
<dbReference type="EMBL" id="AP014946">
    <property type="protein sequence ID" value="BAT59339.1"/>
    <property type="molecule type" value="Genomic_DNA"/>
</dbReference>
<proteinExistence type="predicted"/>
<dbReference type="InterPro" id="IPR025227">
    <property type="entry name" value="DUF4169"/>
</dbReference>
<evidence type="ECO:0000313" key="2">
    <source>
        <dbReference type="EMBL" id="BAT59339.1"/>
    </source>
</evidence>
<dbReference type="Proteomes" id="UP000236884">
    <property type="component" value="Chromosome"/>
</dbReference>